<dbReference type="HOGENOM" id="CLU_057752_7_0_1"/>
<reference evidence="3" key="2">
    <citation type="journal article" date="2013" name="PLoS Genet.">
        <title>Comparative genome structure, secondary metabolite, and effector coding capacity across Cochliobolus pathogens.</title>
        <authorList>
            <person name="Condon B.J."/>
            <person name="Leng Y."/>
            <person name="Wu D."/>
            <person name="Bushley K.E."/>
            <person name="Ohm R.A."/>
            <person name="Otillar R."/>
            <person name="Martin J."/>
            <person name="Schackwitz W."/>
            <person name="Grimwood J."/>
            <person name="MohdZainudin N."/>
            <person name="Xue C."/>
            <person name="Wang R."/>
            <person name="Manning V.A."/>
            <person name="Dhillon B."/>
            <person name="Tu Z.J."/>
            <person name="Steffenson B.J."/>
            <person name="Salamov A."/>
            <person name="Sun H."/>
            <person name="Lowry S."/>
            <person name="LaButti K."/>
            <person name="Han J."/>
            <person name="Copeland A."/>
            <person name="Lindquist E."/>
            <person name="Barry K."/>
            <person name="Schmutz J."/>
            <person name="Baker S.E."/>
            <person name="Ciuffetti L.M."/>
            <person name="Grigoriev I.V."/>
            <person name="Zhong S."/>
            <person name="Turgeon B.G."/>
        </authorList>
    </citation>
    <scope>NUCLEOTIDE SEQUENCE [LARGE SCALE GENOMIC DNA]</scope>
    <source>
        <strain evidence="3">ND90Pr / ATCC 201652</strain>
    </source>
</reference>
<dbReference type="RefSeq" id="XP_007699029.1">
    <property type="nucleotide sequence ID" value="XM_007700839.1"/>
</dbReference>
<evidence type="ECO:0000313" key="2">
    <source>
        <dbReference type="EMBL" id="EMD66041.1"/>
    </source>
</evidence>
<dbReference type="EMBL" id="KB445641">
    <property type="protein sequence ID" value="EMD66041.1"/>
    <property type="molecule type" value="Genomic_DNA"/>
</dbReference>
<dbReference type="PANTHER" id="PTHR47843">
    <property type="entry name" value="BTB DOMAIN-CONTAINING PROTEIN-RELATED"/>
    <property type="match status" value="1"/>
</dbReference>
<dbReference type="Pfam" id="PF00651">
    <property type="entry name" value="BTB"/>
    <property type="match status" value="1"/>
</dbReference>
<dbReference type="Proteomes" id="UP000016934">
    <property type="component" value="Unassembled WGS sequence"/>
</dbReference>
<dbReference type="GeneID" id="19141110"/>
<gene>
    <name evidence="2" type="ORF">COCSADRAFT_86437</name>
</gene>
<dbReference type="PROSITE" id="PS50097">
    <property type="entry name" value="BTB"/>
    <property type="match status" value="1"/>
</dbReference>
<dbReference type="CDD" id="cd18186">
    <property type="entry name" value="BTB_POZ_ZBTB_KLHL-like"/>
    <property type="match status" value="1"/>
</dbReference>
<organism evidence="2 3">
    <name type="scientific">Cochliobolus sativus (strain ND90Pr / ATCC 201652)</name>
    <name type="common">Common root rot and spot blotch fungus</name>
    <name type="synonym">Bipolaris sorokiniana</name>
    <dbReference type="NCBI Taxonomy" id="665912"/>
    <lineage>
        <taxon>Eukaryota</taxon>
        <taxon>Fungi</taxon>
        <taxon>Dikarya</taxon>
        <taxon>Ascomycota</taxon>
        <taxon>Pezizomycotina</taxon>
        <taxon>Dothideomycetes</taxon>
        <taxon>Pleosporomycetidae</taxon>
        <taxon>Pleosporales</taxon>
        <taxon>Pleosporineae</taxon>
        <taxon>Pleosporaceae</taxon>
        <taxon>Bipolaris</taxon>
    </lineage>
</organism>
<dbReference type="PANTHER" id="PTHR47843:SF5">
    <property type="entry name" value="BTB_POZ DOMAIN PROTEIN"/>
    <property type="match status" value="1"/>
</dbReference>
<dbReference type="KEGG" id="bsc:COCSADRAFT_86437"/>
<dbReference type="InterPro" id="IPR000210">
    <property type="entry name" value="BTB/POZ_dom"/>
</dbReference>
<reference evidence="2 3" key="1">
    <citation type="journal article" date="2012" name="PLoS Pathog.">
        <title>Diverse lifestyles and strategies of plant pathogenesis encoded in the genomes of eighteen Dothideomycetes fungi.</title>
        <authorList>
            <person name="Ohm R.A."/>
            <person name="Feau N."/>
            <person name="Henrissat B."/>
            <person name="Schoch C.L."/>
            <person name="Horwitz B.A."/>
            <person name="Barry K.W."/>
            <person name="Condon B.J."/>
            <person name="Copeland A.C."/>
            <person name="Dhillon B."/>
            <person name="Glaser F."/>
            <person name="Hesse C.N."/>
            <person name="Kosti I."/>
            <person name="LaButti K."/>
            <person name="Lindquist E.A."/>
            <person name="Lucas S."/>
            <person name="Salamov A.A."/>
            <person name="Bradshaw R.E."/>
            <person name="Ciuffetti L."/>
            <person name="Hamelin R.C."/>
            <person name="Kema G.H.J."/>
            <person name="Lawrence C."/>
            <person name="Scott J.A."/>
            <person name="Spatafora J.W."/>
            <person name="Turgeon B.G."/>
            <person name="de Wit P.J.G.M."/>
            <person name="Zhong S."/>
            <person name="Goodwin S.B."/>
            <person name="Grigoriev I.V."/>
        </authorList>
    </citation>
    <scope>NUCLEOTIDE SEQUENCE [LARGE SCALE GENOMIC DNA]</scope>
    <source>
        <strain evidence="3">ND90Pr / ATCC 201652</strain>
    </source>
</reference>
<accession>M2T9Z1</accession>
<proteinExistence type="predicted"/>
<dbReference type="OrthoDB" id="3688938at2759"/>
<dbReference type="STRING" id="665912.M2T9Z1"/>
<evidence type="ECO:0000259" key="1">
    <source>
        <dbReference type="PROSITE" id="PS50097"/>
    </source>
</evidence>
<dbReference type="AlphaFoldDB" id="M2T9Z1"/>
<feature type="domain" description="BTB" evidence="1">
    <location>
        <begin position="8"/>
        <end position="75"/>
    </location>
</feature>
<keyword evidence="3" id="KW-1185">Reference proteome</keyword>
<sequence>MFNDTKYSDAMVVIQGKKLPVHKSVICTQSEYFEKAFQDAFVEGSSGVLTFDNGSGAAHWRVFEYLYTGDYSDDLSHDFEDDPALLKEARVYALANMFFLEDLKAFATAKLQQKLEELWTSESFPECIREVYATTPESDRAMRSAVVEVAKDHVRELGKMVLFKDLLREGGDFAVDYFESVVFPAPPAVLSTHLRAGGLFGGTCKNSSVW</sequence>
<dbReference type="SUPFAM" id="SSF54695">
    <property type="entry name" value="POZ domain"/>
    <property type="match status" value="1"/>
</dbReference>
<evidence type="ECO:0000313" key="3">
    <source>
        <dbReference type="Proteomes" id="UP000016934"/>
    </source>
</evidence>
<name>M2T9Z1_COCSN</name>
<protein>
    <recommendedName>
        <fullName evidence="1">BTB domain-containing protein</fullName>
    </recommendedName>
</protein>
<dbReference type="eggNOG" id="ENOG502SAH3">
    <property type="taxonomic scope" value="Eukaryota"/>
</dbReference>
<dbReference type="Gene3D" id="3.30.710.10">
    <property type="entry name" value="Potassium Channel Kv1.1, Chain A"/>
    <property type="match status" value="1"/>
</dbReference>
<dbReference type="InterPro" id="IPR011333">
    <property type="entry name" value="SKP1/BTB/POZ_sf"/>
</dbReference>
<dbReference type="OMA" id="ANLTHEW"/>